<reference evidence="2" key="1">
    <citation type="journal article" date="2019" name="Int. J. Syst. Evol. Microbiol.">
        <title>The Global Catalogue of Microorganisms (GCM) 10K type strain sequencing project: providing services to taxonomists for standard genome sequencing and annotation.</title>
        <authorList>
            <consortium name="The Broad Institute Genomics Platform"/>
            <consortium name="The Broad Institute Genome Sequencing Center for Infectious Disease"/>
            <person name="Wu L."/>
            <person name="Ma J."/>
        </authorList>
    </citation>
    <scope>NUCLEOTIDE SEQUENCE [LARGE SCALE GENOMIC DNA]</scope>
    <source>
        <strain evidence="2">CGMCC 4.7152</strain>
    </source>
</reference>
<dbReference type="EMBL" id="JBHSIU010000007">
    <property type="protein sequence ID" value="MFC4997109.1"/>
    <property type="molecule type" value="Genomic_DNA"/>
</dbReference>
<proteinExistence type="predicted"/>
<evidence type="ECO:0000313" key="2">
    <source>
        <dbReference type="Proteomes" id="UP001595912"/>
    </source>
</evidence>
<gene>
    <name evidence="1" type="ORF">ACFPIJ_04630</name>
</gene>
<name>A0ABV9VM11_9ACTN</name>
<evidence type="ECO:0000313" key="1">
    <source>
        <dbReference type="EMBL" id="MFC4997109.1"/>
    </source>
</evidence>
<protein>
    <recommendedName>
        <fullName evidence="3">Nitroreductase family deazaflavin-dependent oxidoreductase</fullName>
    </recommendedName>
</protein>
<evidence type="ECO:0008006" key="3">
    <source>
        <dbReference type="Google" id="ProtNLM"/>
    </source>
</evidence>
<keyword evidence="2" id="KW-1185">Reference proteome</keyword>
<dbReference type="RefSeq" id="WP_380113344.1">
    <property type="nucleotide sequence ID" value="NZ_JBHSIU010000007.1"/>
</dbReference>
<comment type="caution">
    <text evidence="1">The sequence shown here is derived from an EMBL/GenBank/DDBJ whole genome shotgun (WGS) entry which is preliminary data.</text>
</comment>
<sequence>MDPAVDDVRRGAGPGCVRRRRAHAGVDHRTSFRYLQTLYNLGPAPEPNRDGDQVAVYVGRSAGKPWWRNFTDPHPVQVSTGARTLAGTGRLVLPGDPDRTAAERIYRQRYPKVEPSTHDPRVLIDLAVRGG</sequence>
<organism evidence="1 2">
    <name type="scientific">Dactylosporangium cerinum</name>
    <dbReference type="NCBI Taxonomy" id="1434730"/>
    <lineage>
        <taxon>Bacteria</taxon>
        <taxon>Bacillati</taxon>
        <taxon>Actinomycetota</taxon>
        <taxon>Actinomycetes</taxon>
        <taxon>Micromonosporales</taxon>
        <taxon>Micromonosporaceae</taxon>
        <taxon>Dactylosporangium</taxon>
    </lineage>
</organism>
<dbReference type="Proteomes" id="UP001595912">
    <property type="component" value="Unassembled WGS sequence"/>
</dbReference>
<accession>A0ABV9VM11</accession>